<accession>A1WU13</accession>
<feature type="transmembrane region" description="Helical" evidence="1">
    <location>
        <begin position="162"/>
        <end position="183"/>
    </location>
</feature>
<dbReference type="RefSeq" id="WP_011813198.1">
    <property type="nucleotide sequence ID" value="NC_008789.1"/>
</dbReference>
<evidence type="ECO:0000313" key="3">
    <source>
        <dbReference type="Proteomes" id="UP000000647"/>
    </source>
</evidence>
<feature type="transmembrane region" description="Helical" evidence="1">
    <location>
        <begin position="131"/>
        <end position="156"/>
    </location>
</feature>
<feature type="transmembrane region" description="Helical" evidence="1">
    <location>
        <begin position="32"/>
        <end position="53"/>
    </location>
</feature>
<dbReference type="HOGENOM" id="CLU_111157_0_0_6"/>
<dbReference type="OrthoDB" id="5421299at2"/>
<feature type="transmembrane region" description="Helical" evidence="1">
    <location>
        <begin position="83"/>
        <end position="101"/>
    </location>
</feature>
<organism evidence="2 3">
    <name type="scientific">Halorhodospira halophila (strain DSM 244 / SL1)</name>
    <name type="common">Ectothiorhodospira halophila (strain DSM 244 / SL1)</name>
    <dbReference type="NCBI Taxonomy" id="349124"/>
    <lineage>
        <taxon>Bacteria</taxon>
        <taxon>Pseudomonadati</taxon>
        <taxon>Pseudomonadota</taxon>
        <taxon>Gammaproteobacteria</taxon>
        <taxon>Chromatiales</taxon>
        <taxon>Ectothiorhodospiraceae</taxon>
        <taxon>Halorhodospira</taxon>
    </lineage>
</organism>
<reference evidence="2 3" key="2">
    <citation type="journal article" date="2013" name="Stand. Genomic Sci.">
        <title>Complete genome sequence of Halorhodospira halophila SL1.</title>
        <authorList>
            <person name="Challacombe J.F."/>
            <person name="Majid S."/>
            <person name="Deole R."/>
            <person name="Brettin T.S."/>
            <person name="Bruce D."/>
            <person name="Delano S.F."/>
            <person name="Detter J.C."/>
            <person name="Gleasner C.D."/>
            <person name="Han C.S."/>
            <person name="Misra M."/>
            <person name="Reitenga K.G."/>
            <person name="Mikhailova N."/>
            <person name="Woyke T."/>
            <person name="Pitluck S."/>
            <person name="Nolan M."/>
            <person name="Land M.L."/>
            <person name="Saunders E."/>
            <person name="Tapia R."/>
            <person name="Lapidus A."/>
            <person name="Ivanova N."/>
            <person name="Hoff W.D."/>
        </authorList>
    </citation>
    <scope>NUCLEOTIDE SEQUENCE [LARGE SCALE GENOMIC DNA]</scope>
    <source>
        <strain evidence="3">DSM 244 / SL1</strain>
    </source>
</reference>
<keyword evidence="1" id="KW-0812">Transmembrane</keyword>
<dbReference type="AlphaFoldDB" id="A1WU13"/>
<keyword evidence="3" id="KW-1185">Reference proteome</keyword>
<name>A1WU13_HALHL</name>
<proteinExistence type="predicted"/>
<feature type="transmembrane region" description="Helical" evidence="1">
    <location>
        <begin position="59"/>
        <end position="76"/>
    </location>
</feature>
<dbReference type="InterPro" id="IPR011733">
    <property type="entry name" value="CHP02185_IM"/>
</dbReference>
<gene>
    <name evidence="2" type="ordered locus">Hhal_0381</name>
</gene>
<protein>
    <submittedName>
        <fullName evidence="2">Uncharacterized protein</fullName>
    </submittedName>
</protein>
<reference evidence="3" key="1">
    <citation type="submission" date="2006-12" db="EMBL/GenBank/DDBJ databases">
        <title>Complete sequence of Halorhodospira halophila SL1.</title>
        <authorList>
            <consortium name="US DOE Joint Genome Institute"/>
            <person name="Copeland A."/>
            <person name="Lucas S."/>
            <person name="Lapidus A."/>
            <person name="Barry K."/>
            <person name="Detter J.C."/>
            <person name="Glavina del Rio T."/>
            <person name="Hammon N."/>
            <person name="Israni S."/>
            <person name="Dalin E."/>
            <person name="Tice H."/>
            <person name="Pitluck S."/>
            <person name="Saunders E."/>
            <person name="Brettin T."/>
            <person name="Bruce D."/>
            <person name="Han C."/>
            <person name="Tapia R."/>
            <person name="Schmutz J."/>
            <person name="Larimer F."/>
            <person name="Land M."/>
            <person name="Hauser L."/>
            <person name="Kyrpides N."/>
            <person name="Mikhailova N."/>
            <person name="Hoff W."/>
            <person name="Richardson P."/>
        </authorList>
    </citation>
    <scope>NUCLEOTIDE SEQUENCE [LARGE SCALE GENOMIC DNA]</scope>
    <source>
        <strain evidence="3">DSM 244 / SL1</strain>
    </source>
</reference>
<dbReference type="KEGG" id="hha:Hhal_0381"/>
<feature type="transmembrane region" description="Helical" evidence="1">
    <location>
        <begin position="107"/>
        <end position="124"/>
    </location>
</feature>
<evidence type="ECO:0000313" key="2">
    <source>
        <dbReference type="EMBL" id="ABM61175.1"/>
    </source>
</evidence>
<dbReference type="eggNOG" id="ENOG5031U0A">
    <property type="taxonomic scope" value="Bacteria"/>
</dbReference>
<evidence type="ECO:0000256" key="1">
    <source>
        <dbReference type="SAM" id="Phobius"/>
    </source>
</evidence>
<dbReference type="STRING" id="349124.Hhal_0381"/>
<keyword evidence="1" id="KW-1133">Transmembrane helix</keyword>
<keyword evidence="1" id="KW-0472">Membrane</keyword>
<dbReference type="Pfam" id="PF09605">
    <property type="entry name" value="Trep_Strep"/>
    <property type="match status" value="1"/>
</dbReference>
<dbReference type="EMBL" id="CP000544">
    <property type="protein sequence ID" value="ABM61175.1"/>
    <property type="molecule type" value="Genomic_DNA"/>
</dbReference>
<sequence>MSTIDPRVSDLSAASAPGSLRRGRRYWSVSDLVMVGTFAALAKVTGLLIVLFGGGMNPVTLMASSIVSTALLLVLLHRVQRLGTLTIFLLVSAVVDILILGGNPVRIPASLLAGVLAEGVIWLLGGYRRMVGLLIGIAVHEFLVRAISLGVGALMVREEPRLLMMVAAVVTLSYLGSLLGLWLGRRFIQELRHAGIIHH</sequence>
<dbReference type="Proteomes" id="UP000000647">
    <property type="component" value="Chromosome"/>
</dbReference>